<dbReference type="Proteomes" id="UP000054683">
    <property type="component" value="Unassembled WGS sequence"/>
</dbReference>
<reference evidence="1 2" key="1">
    <citation type="submission" date="2016-01" db="EMBL/GenBank/DDBJ databases">
        <authorList>
            <person name="Oliw E.H."/>
        </authorList>
    </citation>
    <scope>NUCLEOTIDE SEQUENCE [LARGE SCALE GENOMIC DNA]</scope>
    <source>
        <strain evidence="1">LMG 27134</strain>
    </source>
</reference>
<accession>A0A158JRV9</accession>
<evidence type="ECO:0000313" key="2">
    <source>
        <dbReference type="Proteomes" id="UP000054683"/>
    </source>
</evidence>
<gene>
    <name evidence="1" type="ORF">AWB69_08537</name>
</gene>
<sequence>MGNPQKTLWHIFIEECKLCLVDICTPLIAVARWLRRHIRK</sequence>
<name>A0A158JRV9_9BURK</name>
<protein>
    <submittedName>
        <fullName evidence="1">Uncharacterized protein</fullName>
    </submittedName>
</protein>
<proteinExistence type="predicted"/>
<dbReference type="AlphaFoldDB" id="A0A158JRV9"/>
<organism evidence="1 2">
    <name type="scientific">Caballeronia udeis</name>
    <dbReference type="NCBI Taxonomy" id="1232866"/>
    <lineage>
        <taxon>Bacteria</taxon>
        <taxon>Pseudomonadati</taxon>
        <taxon>Pseudomonadota</taxon>
        <taxon>Betaproteobacteria</taxon>
        <taxon>Burkholderiales</taxon>
        <taxon>Burkholderiaceae</taxon>
        <taxon>Caballeronia</taxon>
    </lineage>
</organism>
<evidence type="ECO:0000313" key="1">
    <source>
        <dbReference type="EMBL" id="SAL71060.1"/>
    </source>
</evidence>
<dbReference type="EMBL" id="FCOK02000109">
    <property type="protein sequence ID" value="SAL71060.1"/>
    <property type="molecule type" value="Genomic_DNA"/>
</dbReference>